<dbReference type="STRING" id="5722.A2DT90"/>
<dbReference type="SMART" id="SM00156">
    <property type="entry name" value="PP2Ac"/>
    <property type="match status" value="1"/>
</dbReference>
<dbReference type="GO" id="GO:0005737">
    <property type="term" value="C:cytoplasm"/>
    <property type="evidence" value="ECO:0000318"/>
    <property type="project" value="GO_Central"/>
</dbReference>
<dbReference type="InterPro" id="IPR004843">
    <property type="entry name" value="Calcineurin-like_PHP"/>
</dbReference>
<keyword evidence="3 8" id="KW-0378">Hydrolase</keyword>
<dbReference type="VEuPathDB" id="TrichDB:TVAGG3_0968330"/>
<comment type="similarity">
    <text evidence="8">Belongs to the PPP phosphatase family.</text>
</comment>
<evidence type="ECO:0000256" key="8">
    <source>
        <dbReference type="RuleBase" id="RU004273"/>
    </source>
</evidence>
<dbReference type="InterPro" id="IPR050341">
    <property type="entry name" value="PP1_catalytic_subunit"/>
</dbReference>
<dbReference type="SUPFAM" id="SSF56300">
    <property type="entry name" value="Metallo-dependent phosphatases"/>
    <property type="match status" value="1"/>
</dbReference>
<proteinExistence type="inferred from homology"/>
<comment type="catalytic activity">
    <reaction evidence="6">
        <text>O-phospho-L-seryl-[protein] + H2O = L-seryl-[protein] + phosphate</text>
        <dbReference type="Rhea" id="RHEA:20629"/>
        <dbReference type="Rhea" id="RHEA-COMP:9863"/>
        <dbReference type="Rhea" id="RHEA-COMP:11604"/>
        <dbReference type="ChEBI" id="CHEBI:15377"/>
        <dbReference type="ChEBI" id="CHEBI:29999"/>
        <dbReference type="ChEBI" id="CHEBI:43474"/>
        <dbReference type="ChEBI" id="CHEBI:83421"/>
        <dbReference type="EC" id="3.1.3.16"/>
    </reaction>
</comment>
<evidence type="ECO:0000313" key="11">
    <source>
        <dbReference type="Proteomes" id="UP000001542"/>
    </source>
</evidence>
<comment type="catalytic activity">
    <reaction evidence="7 8">
        <text>O-phospho-L-threonyl-[protein] + H2O = L-threonyl-[protein] + phosphate</text>
        <dbReference type="Rhea" id="RHEA:47004"/>
        <dbReference type="Rhea" id="RHEA-COMP:11060"/>
        <dbReference type="Rhea" id="RHEA-COMP:11605"/>
        <dbReference type="ChEBI" id="CHEBI:15377"/>
        <dbReference type="ChEBI" id="CHEBI:30013"/>
        <dbReference type="ChEBI" id="CHEBI:43474"/>
        <dbReference type="ChEBI" id="CHEBI:61977"/>
        <dbReference type="EC" id="3.1.3.16"/>
    </reaction>
</comment>
<dbReference type="VEuPathDB" id="TrichDB:TVAG_359710"/>
<dbReference type="PRINTS" id="PR00114">
    <property type="entry name" value="STPHPHTASE"/>
</dbReference>
<dbReference type="Proteomes" id="UP000001542">
    <property type="component" value="Unassembled WGS sequence"/>
</dbReference>
<dbReference type="InterPro" id="IPR006186">
    <property type="entry name" value="Ser/Thr-sp_prot-phosphatase"/>
</dbReference>
<evidence type="ECO:0000256" key="1">
    <source>
        <dbReference type="ARBA" id="ARBA00001936"/>
    </source>
</evidence>
<keyword evidence="5" id="KW-0464">Manganese</keyword>
<evidence type="ECO:0000256" key="2">
    <source>
        <dbReference type="ARBA" id="ARBA00022723"/>
    </source>
</evidence>
<keyword evidence="11" id="KW-1185">Reference proteome</keyword>
<dbReference type="CDD" id="cd00144">
    <property type="entry name" value="MPP_PPP_family"/>
    <property type="match status" value="1"/>
</dbReference>
<dbReference type="GO" id="GO:0046872">
    <property type="term" value="F:metal ion binding"/>
    <property type="evidence" value="ECO:0007669"/>
    <property type="project" value="UniProtKB-KW"/>
</dbReference>
<dbReference type="InParanoid" id="A2DT90"/>
<evidence type="ECO:0000256" key="6">
    <source>
        <dbReference type="ARBA" id="ARBA00047761"/>
    </source>
</evidence>
<name>A2DT90_TRIV3</name>
<dbReference type="RefSeq" id="XP_001328585.1">
    <property type="nucleotide sequence ID" value="XM_001328550.1"/>
</dbReference>
<dbReference type="PROSITE" id="PS00125">
    <property type="entry name" value="SER_THR_PHOSPHATASE"/>
    <property type="match status" value="1"/>
</dbReference>
<evidence type="ECO:0000256" key="3">
    <source>
        <dbReference type="ARBA" id="ARBA00022801"/>
    </source>
</evidence>
<dbReference type="PANTHER" id="PTHR11668">
    <property type="entry name" value="SERINE/THREONINE PROTEIN PHOSPHATASE"/>
    <property type="match status" value="1"/>
</dbReference>
<dbReference type="Gene3D" id="3.60.21.10">
    <property type="match status" value="1"/>
</dbReference>
<sequence length="358" mass="41185">MKTESTSVDSIFYNTLLSRVNKDEKIQNYVSETEIQFILNEVSKIFQEESILLEIPAKLHVVGDLHGNVNDLVRIFQKVGYPPEQKYLFLGDYIDRGDYSIEVLLILFCLKIKFPSHVYMLRGNHEIVSMSSYYGFKDEIESKYNLKMFHEFHKVFKLLPLACLIQKKIFCVHGGLSPSFKSFKHLKSLDKPGDLDRPSMFLDFVWSDPKDQDEKYTPSKRRSGKYFNQKALNAFLRKTGVELVLRAHEFSPHGYDFPYKKTDACITVFSTSNYCGRNNKAAIINVSPTLEVTLTSFDPTNGEQPIIVFPQWVDYLMVQCVKDTKDSISEPISEVDVSKSKGTTLEVTQNKLPCDLLF</sequence>
<evidence type="ECO:0000313" key="10">
    <source>
        <dbReference type="EMBL" id="EAY16362.1"/>
    </source>
</evidence>
<organism evidence="10 11">
    <name type="scientific">Trichomonas vaginalis (strain ATCC PRA-98 / G3)</name>
    <dbReference type="NCBI Taxonomy" id="412133"/>
    <lineage>
        <taxon>Eukaryota</taxon>
        <taxon>Metamonada</taxon>
        <taxon>Parabasalia</taxon>
        <taxon>Trichomonadida</taxon>
        <taxon>Trichomonadidae</taxon>
        <taxon>Trichomonas</taxon>
    </lineage>
</organism>
<dbReference type="InterPro" id="IPR029052">
    <property type="entry name" value="Metallo-depent_PP-like"/>
</dbReference>
<dbReference type="PANTHER" id="PTHR11668:SF300">
    <property type="entry name" value="SERINE_THREONINE-PROTEIN PHOSPHATASE"/>
    <property type="match status" value="1"/>
</dbReference>
<dbReference type="EMBL" id="DS113243">
    <property type="protein sequence ID" value="EAY16362.1"/>
    <property type="molecule type" value="Genomic_DNA"/>
</dbReference>
<dbReference type="EC" id="3.1.3.16" evidence="8"/>
<protein>
    <recommendedName>
        <fullName evidence="8">Serine/threonine-protein phosphatase</fullName>
        <ecNumber evidence="8">3.1.3.16</ecNumber>
    </recommendedName>
</protein>
<dbReference type="AlphaFoldDB" id="A2DT90"/>
<gene>
    <name evidence="10" type="ORF">TVAG_359710</name>
</gene>
<reference evidence="10" key="1">
    <citation type="submission" date="2006-10" db="EMBL/GenBank/DDBJ databases">
        <authorList>
            <person name="Amadeo P."/>
            <person name="Zhao Q."/>
            <person name="Wortman J."/>
            <person name="Fraser-Liggett C."/>
            <person name="Carlton J."/>
        </authorList>
    </citation>
    <scope>NUCLEOTIDE SEQUENCE</scope>
    <source>
        <strain evidence="10">G3</strain>
    </source>
</reference>
<dbReference type="GO" id="GO:0005634">
    <property type="term" value="C:nucleus"/>
    <property type="evidence" value="ECO:0000318"/>
    <property type="project" value="GO_Central"/>
</dbReference>
<dbReference type="SMR" id="A2DT90"/>
<reference evidence="10" key="2">
    <citation type="journal article" date="2007" name="Science">
        <title>Draft genome sequence of the sexually transmitted pathogen Trichomonas vaginalis.</title>
        <authorList>
            <person name="Carlton J.M."/>
            <person name="Hirt R.P."/>
            <person name="Silva J.C."/>
            <person name="Delcher A.L."/>
            <person name="Schatz M."/>
            <person name="Zhao Q."/>
            <person name="Wortman J.R."/>
            <person name="Bidwell S.L."/>
            <person name="Alsmark U.C.M."/>
            <person name="Besteiro S."/>
            <person name="Sicheritz-Ponten T."/>
            <person name="Noel C.J."/>
            <person name="Dacks J.B."/>
            <person name="Foster P.G."/>
            <person name="Simillion C."/>
            <person name="Van de Peer Y."/>
            <person name="Miranda-Saavedra D."/>
            <person name="Barton G.J."/>
            <person name="Westrop G.D."/>
            <person name="Mueller S."/>
            <person name="Dessi D."/>
            <person name="Fiori P.L."/>
            <person name="Ren Q."/>
            <person name="Paulsen I."/>
            <person name="Zhang H."/>
            <person name="Bastida-Corcuera F.D."/>
            <person name="Simoes-Barbosa A."/>
            <person name="Brown M.T."/>
            <person name="Hayes R.D."/>
            <person name="Mukherjee M."/>
            <person name="Okumura C.Y."/>
            <person name="Schneider R."/>
            <person name="Smith A.J."/>
            <person name="Vanacova S."/>
            <person name="Villalvazo M."/>
            <person name="Haas B.J."/>
            <person name="Pertea M."/>
            <person name="Feldblyum T.V."/>
            <person name="Utterback T.R."/>
            <person name="Shu C.L."/>
            <person name="Osoegawa K."/>
            <person name="de Jong P.J."/>
            <person name="Hrdy I."/>
            <person name="Horvathova L."/>
            <person name="Zubacova Z."/>
            <person name="Dolezal P."/>
            <person name="Malik S.B."/>
            <person name="Logsdon J.M. Jr."/>
            <person name="Henze K."/>
            <person name="Gupta A."/>
            <person name="Wang C.C."/>
            <person name="Dunne R.L."/>
            <person name="Upcroft J.A."/>
            <person name="Upcroft P."/>
            <person name="White O."/>
            <person name="Salzberg S.L."/>
            <person name="Tang P."/>
            <person name="Chiu C.-H."/>
            <person name="Lee Y.-S."/>
            <person name="Embley T.M."/>
            <person name="Coombs G.H."/>
            <person name="Mottram J.C."/>
            <person name="Tachezy J."/>
            <person name="Fraser-Liggett C.M."/>
            <person name="Johnson P.J."/>
        </authorList>
    </citation>
    <scope>NUCLEOTIDE SEQUENCE [LARGE SCALE GENOMIC DNA]</scope>
    <source>
        <strain evidence="10">G3</strain>
    </source>
</reference>
<keyword evidence="2" id="KW-0479">Metal-binding</keyword>
<comment type="cofactor">
    <cofactor evidence="1">
        <name>Mn(2+)</name>
        <dbReference type="ChEBI" id="CHEBI:29035"/>
    </cofactor>
</comment>
<dbReference type="GO" id="GO:0004722">
    <property type="term" value="F:protein serine/threonine phosphatase activity"/>
    <property type="evidence" value="ECO:0000318"/>
    <property type="project" value="GO_Central"/>
</dbReference>
<dbReference type="eggNOG" id="KOG0374">
    <property type="taxonomic scope" value="Eukaryota"/>
</dbReference>
<dbReference type="KEGG" id="tva:4774371"/>
<accession>A2DT90</accession>
<evidence type="ECO:0000256" key="7">
    <source>
        <dbReference type="ARBA" id="ARBA00048336"/>
    </source>
</evidence>
<evidence type="ECO:0000256" key="5">
    <source>
        <dbReference type="ARBA" id="ARBA00023211"/>
    </source>
</evidence>
<dbReference type="Pfam" id="PF00149">
    <property type="entry name" value="Metallophos"/>
    <property type="match status" value="1"/>
</dbReference>
<keyword evidence="4" id="KW-0904">Protein phosphatase</keyword>
<evidence type="ECO:0000259" key="9">
    <source>
        <dbReference type="PROSITE" id="PS00125"/>
    </source>
</evidence>
<evidence type="ECO:0000256" key="4">
    <source>
        <dbReference type="ARBA" id="ARBA00022912"/>
    </source>
</evidence>
<feature type="domain" description="Serine/threonine specific protein phosphatases" evidence="9">
    <location>
        <begin position="121"/>
        <end position="126"/>
    </location>
</feature>
<dbReference type="FunFam" id="3.60.21.10:FF:000069">
    <property type="entry name" value="Serine/threonine-protein phosphatase"/>
    <property type="match status" value="1"/>
</dbReference>